<keyword evidence="3" id="KW-0479">Metal-binding</keyword>
<keyword evidence="4" id="KW-0408">Iron</keyword>
<accession>A0A0D2JQ82</accession>
<keyword evidence="8" id="KW-1185">Reference proteome</keyword>
<dbReference type="PROSITE" id="PS51918">
    <property type="entry name" value="RADICAL_SAM"/>
    <property type="match status" value="1"/>
</dbReference>
<dbReference type="SMART" id="SM00729">
    <property type="entry name" value="Elp3"/>
    <property type="match status" value="1"/>
</dbReference>
<dbReference type="InterPro" id="IPR051198">
    <property type="entry name" value="BchE-like"/>
</dbReference>
<evidence type="ECO:0000259" key="6">
    <source>
        <dbReference type="PROSITE" id="PS51918"/>
    </source>
</evidence>
<dbReference type="RefSeq" id="WP_044351765.1">
    <property type="nucleotide sequence ID" value="NZ_AZAC01000048.1"/>
</dbReference>
<dbReference type="GO" id="GO:0046872">
    <property type="term" value="F:metal ion binding"/>
    <property type="evidence" value="ECO:0007669"/>
    <property type="project" value="UniProtKB-KW"/>
</dbReference>
<evidence type="ECO:0000256" key="3">
    <source>
        <dbReference type="ARBA" id="ARBA00022723"/>
    </source>
</evidence>
<evidence type="ECO:0000256" key="2">
    <source>
        <dbReference type="ARBA" id="ARBA00022691"/>
    </source>
</evidence>
<protein>
    <submittedName>
        <fullName evidence="7">Radical SAM protein</fullName>
    </submittedName>
</protein>
<feature type="domain" description="Radical SAM core" evidence="6">
    <location>
        <begin position="9"/>
        <end position="246"/>
    </location>
</feature>
<dbReference type="EMBL" id="AZAC01000048">
    <property type="protein sequence ID" value="KIX11650.1"/>
    <property type="molecule type" value="Genomic_DNA"/>
</dbReference>
<keyword evidence="5" id="KW-0411">Iron-sulfur</keyword>
<evidence type="ECO:0000256" key="4">
    <source>
        <dbReference type="ARBA" id="ARBA00023004"/>
    </source>
</evidence>
<dbReference type="GO" id="GO:0003824">
    <property type="term" value="F:catalytic activity"/>
    <property type="evidence" value="ECO:0007669"/>
    <property type="project" value="InterPro"/>
</dbReference>
<comment type="cofactor">
    <cofactor evidence="1">
        <name>[4Fe-4S] cluster</name>
        <dbReference type="ChEBI" id="CHEBI:49883"/>
    </cofactor>
</comment>
<evidence type="ECO:0000256" key="5">
    <source>
        <dbReference type="ARBA" id="ARBA00023014"/>
    </source>
</evidence>
<dbReference type="InterPro" id="IPR006638">
    <property type="entry name" value="Elp3/MiaA/NifB-like_rSAM"/>
</dbReference>
<dbReference type="Pfam" id="PF04055">
    <property type="entry name" value="Radical_SAM"/>
    <property type="match status" value="1"/>
</dbReference>
<organism evidence="7 8">
    <name type="scientific">Dethiosulfatarculus sandiegensis</name>
    <dbReference type="NCBI Taxonomy" id="1429043"/>
    <lineage>
        <taxon>Bacteria</taxon>
        <taxon>Pseudomonadati</taxon>
        <taxon>Thermodesulfobacteriota</taxon>
        <taxon>Desulfarculia</taxon>
        <taxon>Desulfarculales</taxon>
        <taxon>Desulfarculaceae</taxon>
        <taxon>Dethiosulfatarculus</taxon>
    </lineage>
</organism>
<sequence length="294" mass="32559">MYYEGPIYRPPSEADSLLVQATVGCPHNKCSFCMVYKKGPRFHIRSTSEIIADLEEAARLTGGRVKSVFFPAGNSMAMPTRDLARISSRARELFPNVERITVYASMPSILSHGPDGLKELKDAGLSRLHVGLETGDGETLKLIKKGVLPREQIQAGQMALEAGFNLSLYVLAGIAGKERSLKAAAETAFVLNEINRAGLFTVRIRTLVPKINTLLLHQIKKGSFKLLNAHEVLLELQYLLENVTGPFDLFSDHYTNYLSLNGKMPKDRKPLLAQIETALKRPLCTFRGDFIGTQ</sequence>
<reference evidence="7 8" key="1">
    <citation type="submission" date="2013-11" db="EMBL/GenBank/DDBJ databases">
        <title>Metagenomic analysis of a methanogenic consortium involved in long chain n-alkane degradation.</title>
        <authorList>
            <person name="Davidova I.A."/>
            <person name="Callaghan A.V."/>
            <person name="Wawrik B."/>
            <person name="Pruitt S."/>
            <person name="Marks C."/>
            <person name="Duncan K.E."/>
            <person name="Suflita J.M."/>
        </authorList>
    </citation>
    <scope>NUCLEOTIDE SEQUENCE [LARGE SCALE GENOMIC DNA]</scope>
    <source>
        <strain evidence="7 8">SPR</strain>
    </source>
</reference>
<dbReference type="PATRIC" id="fig|1429043.3.peg.4919"/>
<dbReference type="GO" id="GO:0051536">
    <property type="term" value="F:iron-sulfur cluster binding"/>
    <property type="evidence" value="ECO:0007669"/>
    <property type="project" value="UniProtKB-KW"/>
</dbReference>
<dbReference type="SFLD" id="SFLDG01095">
    <property type="entry name" value="Uncharacterised_Radical_SAM_Su"/>
    <property type="match status" value="1"/>
</dbReference>
<dbReference type="SFLD" id="SFLDS00029">
    <property type="entry name" value="Radical_SAM"/>
    <property type="match status" value="1"/>
</dbReference>
<dbReference type="Gene3D" id="3.20.20.70">
    <property type="entry name" value="Aldolase class I"/>
    <property type="match status" value="1"/>
</dbReference>
<dbReference type="Proteomes" id="UP000032233">
    <property type="component" value="Unassembled WGS sequence"/>
</dbReference>
<dbReference type="SFLD" id="SFLDG01082">
    <property type="entry name" value="B12-binding_domain_containing"/>
    <property type="match status" value="1"/>
</dbReference>
<dbReference type="InterPro" id="IPR058240">
    <property type="entry name" value="rSAM_sf"/>
</dbReference>
<dbReference type="InParanoid" id="A0A0D2JQ82"/>
<dbReference type="SUPFAM" id="SSF102114">
    <property type="entry name" value="Radical SAM enzymes"/>
    <property type="match status" value="1"/>
</dbReference>
<comment type="caution">
    <text evidence="7">The sequence shown here is derived from an EMBL/GenBank/DDBJ whole genome shotgun (WGS) entry which is preliminary data.</text>
</comment>
<dbReference type="AlphaFoldDB" id="A0A0D2JQ82"/>
<dbReference type="STRING" id="1429043.X474_23245"/>
<dbReference type="CDD" id="cd01335">
    <property type="entry name" value="Radical_SAM"/>
    <property type="match status" value="1"/>
</dbReference>
<keyword evidence="2" id="KW-0949">S-adenosyl-L-methionine</keyword>
<dbReference type="InterPro" id="IPR007197">
    <property type="entry name" value="rSAM"/>
</dbReference>
<evidence type="ECO:0000313" key="8">
    <source>
        <dbReference type="Proteomes" id="UP000032233"/>
    </source>
</evidence>
<dbReference type="PANTHER" id="PTHR43409">
    <property type="entry name" value="ANAEROBIC MAGNESIUM-PROTOPORPHYRIN IX MONOMETHYL ESTER CYCLASE-RELATED"/>
    <property type="match status" value="1"/>
</dbReference>
<dbReference type="OrthoDB" id="5470216at2"/>
<dbReference type="PANTHER" id="PTHR43409:SF4">
    <property type="entry name" value="RADICAL SAM SUPERFAMILY PROTEIN"/>
    <property type="match status" value="1"/>
</dbReference>
<name>A0A0D2JQ82_9BACT</name>
<proteinExistence type="predicted"/>
<gene>
    <name evidence="7" type="ORF">X474_23245</name>
</gene>
<dbReference type="InterPro" id="IPR013785">
    <property type="entry name" value="Aldolase_TIM"/>
</dbReference>
<evidence type="ECO:0000313" key="7">
    <source>
        <dbReference type="EMBL" id="KIX11650.1"/>
    </source>
</evidence>
<evidence type="ECO:0000256" key="1">
    <source>
        <dbReference type="ARBA" id="ARBA00001966"/>
    </source>
</evidence>